<accession>A0A8H4R830</accession>
<feature type="compositionally biased region" description="Polar residues" evidence="1">
    <location>
        <begin position="426"/>
        <end position="441"/>
    </location>
</feature>
<feature type="compositionally biased region" description="Polar residues" evidence="1">
    <location>
        <begin position="113"/>
        <end position="133"/>
    </location>
</feature>
<comment type="caution">
    <text evidence="2">The sequence shown here is derived from an EMBL/GenBank/DDBJ whole genome shotgun (WGS) entry which is preliminary data.</text>
</comment>
<feature type="region of interest" description="Disordered" evidence="1">
    <location>
        <begin position="412"/>
        <end position="441"/>
    </location>
</feature>
<dbReference type="EMBL" id="JAACJL010000001">
    <property type="protein sequence ID" value="KAF4623392.1"/>
    <property type="molecule type" value="Genomic_DNA"/>
</dbReference>
<evidence type="ECO:0000313" key="2">
    <source>
        <dbReference type="EMBL" id="KAF4623392.1"/>
    </source>
</evidence>
<dbReference type="PANTHER" id="PTHR38703:SF1">
    <property type="entry name" value="ALLERGEN"/>
    <property type="match status" value="1"/>
</dbReference>
<reference evidence="2 3" key="1">
    <citation type="submission" date="2019-12" db="EMBL/GenBank/DDBJ databases">
        <authorList>
            <person name="Floudas D."/>
            <person name="Bentzer J."/>
            <person name="Ahren D."/>
            <person name="Johansson T."/>
            <person name="Persson P."/>
            <person name="Tunlid A."/>
        </authorList>
    </citation>
    <scope>NUCLEOTIDE SEQUENCE [LARGE SCALE GENOMIC DNA]</scope>
    <source>
        <strain evidence="2 3">CBS 102.39</strain>
    </source>
</reference>
<dbReference type="PANTHER" id="PTHR38703">
    <property type="entry name" value="CHROMOSOME 8, WHOLE GENOME SHOTGUN SEQUENCE"/>
    <property type="match status" value="1"/>
</dbReference>
<name>A0A8H4R830_9AGAR</name>
<evidence type="ECO:0008006" key="4">
    <source>
        <dbReference type="Google" id="ProtNLM"/>
    </source>
</evidence>
<evidence type="ECO:0000313" key="3">
    <source>
        <dbReference type="Proteomes" id="UP000521872"/>
    </source>
</evidence>
<sequence length="441" mass="48578">MGIGSTVKNMLGSENNETDERREPNSSSYDPQDNTLDRETSRLSSTGRSKLPAGTGPGTTGKPASGTVHPSEVTMRQDAERAKTQGAAGYGTDAAAATGGSLGETHQTKTRGSKSGSQSGVKPDTTLSSTTRSKNVDVRDRGNMDDNNFIYTERSEYGEVASPLAVHSGTIVRNHVFGHTKTGQRDAMPSGNAEEDTVQLEPITHERIRHLETEEVARIMERERHIHHIQHHTQPIIAAEELEEQHRELIHPVTLIKEVHANKVEDNTLFEGQVNQFHDTLTHTERERTIIDKGTTVNEIIHHHVHHVIQPVIEKETIERKRIHTTIPIKEVTDEAPVVHQSQTHAPVPIEHFLQRGGTLEGAVSQAEISRRVLHSGECYREVKGIAETLERDLNLGKASTHDADVITTTTTTTKGKELSSKKGGISSQIEQPRVQVSSKN</sequence>
<evidence type="ECO:0000256" key="1">
    <source>
        <dbReference type="SAM" id="MobiDB-lite"/>
    </source>
</evidence>
<organism evidence="2 3">
    <name type="scientific">Agrocybe pediades</name>
    <dbReference type="NCBI Taxonomy" id="84607"/>
    <lineage>
        <taxon>Eukaryota</taxon>
        <taxon>Fungi</taxon>
        <taxon>Dikarya</taxon>
        <taxon>Basidiomycota</taxon>
        <taxon>Agaricomycotina</taxon>
        <taxon>Agaricomycetes</taxon>
        <taxon>Agaricomycetidae</taxon>
        <taxon>Agaricales</taxon>
        <taxon>Agaricineae</taxon>
        <taxon>Strophariaceae</taxon>
        <taxon>Agrocybe</taxon>
    </lineage>
</organism>
<feature type="compositionally biased region" description="Polar residues" evidence="1">
    <location>
        <begin position="25"/>
        <end position="34"/>
    </location>
</feature>
<feature type="compositionally biased region" description="Basic and acidic residues" evidence="1">
    <location>
        <begin position="134"/>
        <end position="144"/>
    </location>
</feature>
<proteinExistence type="predicted"/>
<feature type="region of interest" description="Disordered" evidence="1">
    <location>
        <begin position="1"/>
        <end position="146"/>
    </location>
</feature>
<protein>
    <recommendedName>
        <fullName evidence="4">Allergen</fullName>
    </recommendedName>
</protein>
<feature type="compositionally biased region" description="Polar residues" evidence="1">
    <location>
        <begin position="1"/>
        <end position="15"/>
    </location>
</feature>
<dbReference type="Proteomes" id="UP000521872">
    <property type="component" value="Unassembled WGS sequence"/>
</dbReference>
<gene>
    <name evidence="2" type="ORF">D9613_002340</name>
</gene>
<keyword evidence="3" id="KW-1185">Reference proteome</keyword>
<feature type="compositionally biased region" description="Low complexity" evidence="1">
    <location>
        <begin position="84"/>
        <end position="99"/>
    </location>
</feature>
<dbReference type="AlphaFoldDB" id="A0A8H4R830"/>